<evidence type="ECO:0000313" key="3">
    <source>
        <dbReference type="Proteomes" id="UP000781958"/>
    </source>
</evidence>
<organism evidence="2 3">
    <name type="scientific">Azospirillum rugosum</name>
    <dbReference type="NCBI Taxonomy" id="416170"/>
    <lineage>
        <taxon>Bacteria</taxon>
        <taxon>Pseudomonadati</taxon>
        <taxon>Pseudomonadota</taxon>
        <taxon>Alphaproteobacteria</taxon>
        <taxon>Rhodospirillales</taxon>
        <taxon>Azospirillaceae</taxon>
        <taxon>Azospirillum</taxon>
    </lineage>
</organism>
<reference evidence="2 3" key="1">
    <citation type="submission" date="2021-03" db="EMBL/GenBank/DDBJ databases">
        <title>Genomic Encyclopedia of Type Strains, Phase III (KMG-III): the genomes of soil and plant-associated and newly described type strains.</title>
        <authorList>
            <person name="Whitman W."/>
        </authorList>
    </citation>
    <scope>NUCLEOTIDE SEQUENCE [LARGE SCALE GENOMIC DNA]</scope>
    <source>
        <strain evidence="2 3">IMMIB AFH-6</strain>
    </source>
</reference>
<evidence type="ECO:0000313" key="2">
    <source>
        <dbReference type="EMBL" id="MBP2295182.1"/>
    </source>
</evidence>
<gene>
    <name evidence="2" type="ORF">J2851_004985</name>
</gene>
<keyword evidence="3" id="KW-1185">Reference proteome</keyword>
<accession>A0ABS4SRW3</accession>
<dbReference type="Proteomes" id="UP000781958">
    <property type="component" value="Unassembled WGS sequence"/>
</dbReference>
<dbReference type="EMBL" id="JAGINP010000020">
    <property type="protein sequence ID" value="MBP2295182.1"/>
    <property type="molecule type" value="Genomic_DNA"/>
</dbReference>
<protein>
    <submittedName>
        <fullName evidence="2">Uncharacterized protein</fullName>
    </submittedName>
</protein>
<dbReference type="RefSeq" id="WP_246500907.1">
    <property type="nucleotide sequence ID" value="NZ_JAGINP010000020.1"/>
</dbReference>
<comment type="caution">
    <text evidence="2">The sequence shown here is derived from an EMBL/GenBank/DDBJ whole genome shotgun (WGS) entry which is preliminary data.</text>
</comment>
<feature type="region of interest" description="Disordered" evidence="1">
    <location>
        <begin position="168"/>
        <end position="196"/>
    </location>
</feature>
<evidence type="ECO:0000256" key="1">
    <source>
        <dbReference type="SAM" id="MobiDB-lite"/>
    </source>
</evidence>
<sequence length="196" mass="21621">MTDTKSAMGTAIAKPARSVFETSPEKLQPFLRSLAARVSGGANWMVRKKTVCDLLLGLDAFFALPAEERRTLMGAGDEKGTTDKDVSGPADFRNVLPLYVGAILEGLDETAVTGPEQAAIYMLSIHPEHQMAAEEWMLRDPRNGKAVRKLMRSDRRYRQLMDRMADHWKKAGRALMPKDGDQDGGQGNSETISSPR</sequence>
<name>A0ABS4SRW3_9PROT</name>
<proteinExistence type="predicted"/>